<dbReference type="KEGG" id="els:105024660"/>
<dbReference type="RefSeq" id="XP_010893038.1">
    <property type="nucleotide sequence ID" value="XM_010894736.5"/>
</dbReference>
<dbReference type="GO" id="GO:0061844">
    <property type="term" value="P:antimicrobial humoral immune response mediated by antimicrobial peptide"/>
    <property type="evidence" value="ECO:0007669"/>
    <property type="project" value="TreeGrafter"/>
</dbReference>
<evidence type="ECO:0000313" key="2">
    <source>
        <dbReference type="Ensembl" id="ENSELUP00000084038.1"/>
    </source>
</evidence>
<evidence type="ECO:0000256" key="1">
    <source>
        <dbReference type="SAM" id="SignalP"/>
    </source>
</evidence>
<dbReference type="Ensembl" id="ENSELUT00000104639.1">
    <property type="protein sequence ID" value="ENSELUP00000084038.1"/>
    <property type="gene ID" value="ENSELUG00000035082.1"/>
</dbReference>
<dbReference type="PANTHER" id="PTHR21007">
    <property type="entry name" value="LIVER EXPRESSED ANTIMICROBIAL PEPTIDE 2"/>
    <property type="match status" value="1"/>
</dbReference>
<evidence type="ECO:0008006" key="4">
    <source>
        <dbReference type="Google" id="ProtNLM"/>
    </source>
</evidence>
<dbReference type="GO" id="GO:0042742">
    <property type="term" value="P:defense response to bacterium"/>
    <property type="evidence" value="ECO:0007669"/>
    <property type="project" value="InterPro"/>
</dbReference>
<sequence length="89" mass="9851">MHSPNYSKTIGVCLVSMILAHQLCASPIGSLDSVLSVHQGTKTLERKARTPLWRFIGTKPMGAYCRDHFECSTQICRRGHCALSHADHS</sequence>
<dbReference type="Pfam" id="PF07359">
    <property type="entry name" value="LEAP-2"/>
    <property type="match status" value="1"/>
</dbReference>
<dbReference type="InterPro" id="IPR009955">
    <property type="entry name" value="LEAP-2"/>
</dbReference>
<dbReference type="GeneID" id="105024660"/>
<keyword evidence="3" id="KW-1185">Reference proteome</keyword>
<reference evidence="2" key="3">
    <citation type="submission" date="2025-09" db="UniProtKB">
        <authorList>
            <consortium name="Ensembl"/>
        </authorList>
    </citation>
    <scope>IDENTIFICATION</scope>
</reference>
<organism evidence="2 3">
    <name type="scientific">Esox lucius</name>
    <name type="common">Northern pike</name>
    <dbReference type="NCBI Taxonomy" id="8010"/>
    <lineage>
        <taxon>Eukaryota</taxon>
        <taxon>Metazoa</taxon>
        <taxon>Chordata</taxon>
        <taxon>Craniata</taxon>
        <taxon>Vertebrata</taxon>
        <taxon>Euteleostomi</taxon>
        <taxon>Actinopterygii</taxon>
        <taxon>Neopterygii</taxon>
        <taxon>Teleostei</taxon>
        <taxon>Protacanthopterygii</taxon>
        <taxon>Esociformes</taxon>
        <taxon>Esocidae</taxon>
        <taxon>Esox</taxon>
    </lineage>
</organism>
<feature type="chain" id="PRO_5044341113" description="Liver-expressed antimicrobial peptide 2" evidence="1">
    <location>
        <begin position="26"/>
        <end position="89"/>
    </location>
</feature>
<accession>A0AAY5K4X8</accession>
<dbReference type="Gene3D" id="4.10.40.50">
    <property type="match status" value="1"/>
</dbReference>
<reference evidence="2 3" key="1">
    <citation type="submission" date="2020-02" db="EMBL/GenBank/DDBJ databases">
        <title>Esox lucius (northern pike) genome, fEsoLuc1, primary haplotype.</title>
        <authorList>
            <person name="Myers G."/>
            <person name="Karagic N."/>
            <person name="Meyer A."/>
            <person name="Pippel M."/>
            <person name="Reichard M."/>
            <person name="Winkler S."/>
            <person name="Tracey A."/>
            <person name="Sims Y."/>
            <person name="Howe K."/>
            <person name="Rhie A."/>
            <person name="Formenti G."/>
            <person name="Durbin R."/>
            <person name="Fedrigo O."/>
            <person name="Jarvis E.D."/>
        </authorList>
    </citation>
    <scope>NUCLEOTIDE SEQUENCE [LARGE SCALE GENOMIC DNA]</scope>
</reference>
<dbReference type="GeneTree" id="ENSGT00940000176224"/>
<proteinExistence type="predicted"/>
<reference evidence="2" key="2">
    <citation type="submission" date="2025-08" db="UniProtKB">
        <authorList>
            <consortium name="Ensembl"/>
        </authorList>
    </citation>
    <scope>IDENTIFICATION</scope>
</reference>
<dbReference type="AlphaFoldDB" id="A0AAY5K4X8"/>
<name>A0AAY5K4X8_ESOLU</name>
<protein>
    <recommendedName>
        <fullName evidence="4">Liver-expressed antimicrobial peptide 2</fullName>
    </recommendedName>
</protein>
<keyword evidence="1" id="KW-0732">Signal</keyword>
<dbReference type="PANTHER" id="PTHR21007:SF5">
    <property type="entry name" value="LIVER-EXPRESSED ANTIMICROBIAL PEPTIDE 2"/>
    <property type="match status" value="1"/>
</dbReference>
<feature type="signal peptide" evidence="1">
    <location>
        <begin position="1"/>
        <end position="25"/>
    </location>
</feature>
<dbReference type="Proteomes" id="UP000265140">
    <property type="component" value="Chromosome 7"/>
</dbReference>
<evidence type="ECO:0000313" key="3">
    <source>
        <dbReference type="Proteomes" id="UP000265140"/>
    </source>
</evidence>